<protein>
    <submittedName>
        <fullName evidence="9">Adhesin-like protein</fullName>
    </submittedName>
</protein>
<dbReference type="SUPFAM" id="SSF51126">
    <property type="entry name" value="Pectin lyase-like"/>
    <property type="match status" value="1"/>
</dbReference>
<keyword evidence="5" id="KW-0732">Signal</keyword>
<evidence type="ECO:0000256" key="3">
    <source>
        <dbReference type="ARBA" id="ARBA00004613"/>
    </source>
</evidence>
<dbReference type="PROSITE" id="PS51304">
    <property type="entry name" value="GALECTIN"/>
    <property type="match status" value="1"/>
</dbReference>
<dbReference type="EMBL" id="JXMW01000002">
    <property type="protein sequence ID" value="OQD59579.1"/>
    <property type="molecule type" value="Genomic_DNA"/>
</dbReference>
<sequence length="1553" mass="164518">MVNSTFINNTATTGGAIYFNTYNDYSARSTFLVNNCTFINNTATTGGAIRAYFSGNDHYFLVTNSSFTDNTATTGGAIYYNRANGGARFTVNYSNFTNNTADDGGVIYSELFGEFSVNYSNFIDNTATNGGVFYFNRPSTVNNFLIAYSNFTNNTAGEGGVIYGLFNLLRLNNLTFTMNTAINGGVIYSGGINVSVTNCSFDSNNADNGAIYNNGTLIINGSNFTVTTGGDGSWNITYTPSVVGLVDVVVSWSGNEAYFGFINTTSFNVGKGQPVLDLSVENVSYGEVPALVVNATIDGEAIADGYYDLVINSKNYNNVYFVNGVGYVSLDAFSAGISVGNYSYLVVLVASSNYNASSSAVNFTVSPAIPILSVDSVNDVFYGENVVISGRVTGVGGSIPTGSVTIHFNDGANATVSLKSDGTWTFTFNTTNTNVFVNGSGSYVVNVTYNGDNNYNITVNSGVSFSILPAVPVVIVNPVSNVTYGNNITVTGTVSGVGSVPAGNVTIHFNDGTNVTLGLNADGSWSYTFNTTNGSVFAGGVGYYIVNLVYNGDNNYTVVVNHVVSFNILPAVPVVSVDPVDDVLYGDNVTVVGNVTGVSDVDFVPTGSVTIHFNDGSNVTVDLDTDGSWSYTFNTTNGSVFAGGAGHYIVNVTYNGDNNYSNVVNDVMSFNIILVIPILSVDPVNNVTYGDNVIISGNVSGVDGVGVVPTGNVTIHFNDGSNVTVNLKSDGAWSYTFNTVDSSVFADGVGYYVVNVTYNGDNNYNSTFNSGVSFSILPATSVLIVNPVIDVVYGDNVTVSGIVTGVGVVPSGSVTIHFNDGSNVIVNLKSDGAWSYTFNTTDGSVFADGLGYYVVNVTYNGDNNYNSTVNDILGFNIVLPGVKSTNSTIIIPDNVWSGHVFNITGVLLDSDDNPLIGVSLNITIAGTLNVSSIVVTGVGGVWSYAFTPTVGVYSVIVSWKGNDAYTGFTNVTGFTVCSVSNSSIVVVPSPASVGYDAILSGVVSDEAGNPLVGVSVTIVINGNATYTRFTNSDGVWSVTYKISKDIAPGSNILVSVSWAGNGSYYGFNNETVFLALINTNSTIVVPTSPVLVNSKLFITGILTDLNNDPLRNKTIDITINGVLGHVVTGVNGDWTYGFTPTVAGLYTVVVSWNGSEYYYSGFSNTTSFIARNITNSTILVEGVFNIGNDINVSGVLTDIGGNLLVGVDLSVVINGTAYTMTTGADGKWNLNFVPKNVGVFSVIVSWAGDGTYFGFSNSTSFVVFKDDLVVGAVVGNGSLGDTVIVSLSLNERINTTSDVIIGNTTYYGVNFLNGEAVLNYIIISPYSGDLEVVFVGNAEYNSAVTYVPVVFKDLIGTKISLSSTKEGNKITVEGELKDINGNVLANQVVVLKLGDKSVNLKTNSKGVFNYTFTLSKAGNYYGSALYNGLNTSYVKYGSSIGKSNSITVNKAKLIVYTKVKSYTLVKKSGRRYRVSYKTYYVKNVGDLEGSKLYNKNFLKKHSLGRYVLSKVSKSSNVKTSYNKVNNVLKFTVKNLKPLKISKIKMKGYRKVLK</sequence>
<dbReference type="PANTHER" id="PTHR11319:SF35">
    <property type="entry name" value="OUTER MEMBRANE PROTEIN PMPC-RELATED"/>
    <property type="match status" value="1"/>
</dbReference>
<dbReference type="InterPro" id="IPR008964">
    <property type="entry name" value="Invasin/intimin_cell_adhesion"/>
</dbReference>
<comment type="subcellular location">
    <subcellularLocation>
        <location evidence="1">Cell envelope</location>
    </subcellularLocation>
    <subcellularLocation>
        <location evidence="2">Cell outer membrane</location>
    </subcellularLocation>
    <subcellularLocation>
        <location evidence="3">Secreted</location>
    </subcellularLocation>
</comment>
<evidence type="ECO:0000256" key="1">
    <source>
        <dbReference type="ARBA" id="ARBA00004196"/>
    </source>
</evidence>
<feature type="domain" description="Galectin" evidence="8">
    <location>
        <begin position="679"/>
        <end position="860"/>
    </location>
</feature>
<keyword evidence="7" id="KW-0998">Cell outer membrane</keyword>
<dbReference type="SUPFAM" id="SSF49373">
    <property type="entry name" value="Invasin/intimin cell-adhesion fragments"/>
    <property type="match status" value="2"/>
</dbReference>
<dbReference type="Proteomes" id="UP000191661">
    <property type="component" value="Unassembled WGS sequence"/>
</dbReference>
<gene>
    <name evidence="9" type="ORF">MBBAR_2c00270</name>
</gene>
<evidence type="ECO:0000256" key="6">
    <source>
        <dbReference type="ARBA" id="ARBA00023136"/>
    </source>
</evidence>
<name>A0A1V6N4I1_METAZ</name>
<dbReference type="GO" id="GO:0030246">
    <property type="term" value="F:carbohydrate binding"/>
    <property type="evidence" value="ECO:0007669"/>
    <property type="project" value="InterPro"/>
</dbReference>
<organism evidence="9 10">
    <name type="scientific">Methanobrevibacter arboriphilus JCM 13429 = DSM 1125</name>
    <dbReference type="NCBI Taxonomy" id="1300164"/>
    <lineage>
        <taxon>Archaea</taxon>
        <taxon>Methanobacteriati</taxon>
        <taxon>Methanobacteriota</taxon>
        <taxon>Methanomada group</taxon>
        <taxon>Methanobacteria</taxon>
        <taxon>Methanobacteriales</taxon>
        <taxon>Methanobacteriaceae</taxon>
        <taxon>Methanobrevibacter</taxon>
    </lineage>
</organism>
<evidence type="ECO:0000256" key="4">
    <source>
        <dbReference type="ARBA" id="ARBA00022525"/>
    </source>
</evidence>
<dbReference type="GO" id="GO:0005576">
    <property type="term" value="C:extracellular region"/>
    <property type="evidence" value="ECO:0007669"/>
    <property type="project" value="UniProtKB-SubCell"/>
</dbReference>
<evidence type="ECO:0000256" key="2">
    <source>
        <dbReference type="ARBA" id="ARBA00004442"/>
    </source>
</evidence>
<evidence type="ECO:0000313" key="10">
    <source>
        <dbReference type="Proteomes" id="UP000191661"/>
    </source>
</evidence>
<dbReference type="InterPro" id="IPR003368">
    <property type="entry name" value="POMP_repeat"/>
</dbReference>
<keyword evidence="4" id="KW-0964">Secreted</keyword>
<evidence type="ECO:0000256" key="7">
    <source>
        <dbReference type="ARBA" id="ARBA00023237"/>
    </source>
</evidence>
<dbReference type="OrthoDB" id="71598at2157"/>
<dbReference type="PANTHER" id="PTHR11319">
    <property type="entry name" value="G PROTEIN-COUPLED RECEPTOR-RELATED"/>
    <property type="match status" value="1"/>
</dbReference>
<accession>A0A1V6N4I1</accession>
<comment type="caution">
    <text evidence="9">The sequence shown here is derived from an EMBL/GenBank/DDBJ whole genome shotgun (WGS) entry which is preliminary data.</text>
</comment>
<dbReference type="InterPro" id="IPR013783">
    <property type="entry name" value="Ig-like_fold"/>
</dbReference>
<dbReference type="Gene3D" id="2.60.40.10">
    <property type="entry name" value="Immunoglobulins"/>
    <property type="match status" value="3"/>
</dbReference>
<dbReference type="RefSeq" id="WP_080459558.1">
    <property type="nucleotide sequence ID" value="NZ_JXMW01000002.1"/>
</dbReference>
<dbReference type="InterPro" id="IPR011050">
    <property type="entry name" value="Pectin_lyase_fold/virulence"/>
</dbReference>
<evidence type="ECO:0000256" key="5">
    <source>
        <dbReference type="ARBA" id="ARBA00022729"/>
    </source>
</evidence>
<keyword evidence="10" id="KW-1185">Reference proteome</keyword>
<evidence type="ECO:0000313" key="9">
    <source>
        <dbReference type="EMBL" id="OQD59579.1"/>
    </source>
</evidence>
<proteinExistence type="predicted"/>
<evidence type="ECO:0000259" key="8">
    <source>
        <dbReference type="PROSITE" id="PS51304"/>
    </source>
</evidence>
<reference evidence="9 10" key="1">
    <citation type="submission" date="2014-12" db="EMBL/GenBank/DDBJ databases">
        <title>Genome sequence of Methanobrevibacter arboriphilicus DH1, DSM1125.</title>
        <authorList>
            <person name="Poehlein A."/>
            <person name="Thauer R.K."/>
            <person name="Seedorf H."/>
            <person name="Daniel R."/>
        </authorList>
    </citation>
    <scope>NUCLEOTIDE SEQUENCE [LARGE SCALE GENOMIC DNA]</scope>
    <source>
        <strain evidence="9 10">DH1</strain>
    </source>
</reference>
<keyword evidence="6" id="KW-0472">Membrane</keyword>
<dbReference type="Pfam" id="PF02415">
    <property type="entry name" value="Chlam_PMP"/>
    <property type="match status" value="1"/>
</dbReference>
<dbReference type="InterPro" id="IPR001079">
    <property type="entry name" value="Galectin_CRD"/>
</dbReference>